<feature type="domain" description="Aldehyde dehydrogenase" evidence="5">
    <location>
        <begin position="36"/>
        <end position="497"/>
    </location>
</feature>
<evidence type="ECO:0000256" key="2">
    <source>
        <dbReference type="ARBA" id="ARBA00023002"/>
    </source>
</evidence>
<dbReference type="AlphaFoldDB" id="A0A140DZV7"/>
<dbReference type="PROSITE" id="PS00687">
    <property type="entry name" value="ALDEHYDE_DEHYDR_GLU"/>
    <property type="match status" value="1"/>
</dbReference>
<dbReference type="PROSITE" id="PS00070">
    <property type="entry name" value="ALDEHYDE_DEHYDR_CYS"/>
    <property type="match status" value="1"/>
</dbReference>
<dbReference type="InterPro" id="IPR016160">
    <property type="entry name" value="Ald_DH_CS_CYS"/>
</dbReference>
<protein>
    <submittedName>
        <fullName evidence="6">Aldehyde dehydrogenase</fullName>
    </submittedName>
</protein>
<dbReference type="SUPFAM" id="SSF53720">
    <property type="entry name" value="ALDH-like"/>
    <property type="match status" value="1"/>
</dbReference>
<comment type="similarity">
    <text evidence="1 4">Belongs to the aldehyde dehydrogenase family.</text>
</comment>
<evidence type="ECO:0000256" key="4">
    <source>
        <dbReference type="RuleBase" id="RU003345"/>
    </source>
</evidence>
<organism evidence="6">
    <name type="scientific">uncultured bacterium UPO75</name>
    <dbReference type="NCBI Taxonomy" id="1776992"/>
    <lineage>
        <taxon>Bacteria</taxon>
        <taxon>environmental samples</taxon>
    </lineage>
</organism>
<sequence>MIVIHRQEDVMNKPLENMASSGLYQAQYGQFIGGQWVEGASGATIDLFNPATGQVLSRIAAGNAKDVERAVAAASEAFKTWGHSTPAERQEVLVEIARRLKARAQDFALLETLNNGKPIRESLHFDVPTAISQFEMFAGAAWHLDGRAIDYADALGVVHREPYGVVAQIIPWNVPLIMMASKIAPALAAGNTIVLKPAETVCLSVLEFFREMQDVIPPGVVNVVTGFGADVGEPLVTHPLVRKVAFTGSIPTARRIMQYASVNVIPQTLELGGKSAHIVFEDADIDSAVESAAMSTVFNKGEVCLAGTRLLLQESIRDQFLEKLARTLDAVRLGDPTDPATQMGAQASVMQRDKVLSYLELGVKEGAKVYRGGKRASVPGLENGNFIEPTIFTEVDNRMRIAQEEIFGPVTCAITFKTDEDAIRIANDSAYGLGGGLWTRNLGRAHRVSRAMQTGTIWVNRYFNMKPGMPVGGYKQSGFGREFCFDILEHYTLTKSVVINLDERPLGVFQR</sequence>
<dbReference type="GO" id="GO:0016620">
    <property type="term" value="F:oxidoreductase activity, acting on the aldehyde or oxo group of donors, NAD or NADP as acceptor"/>
    <property type="evidence" value="ECO:0007669"/>
    <property type="project" value="InterPro"/>
</dbReference>
<dbReference type="FunFam" id="3.40.309.10:FF:000012">
    <property type="entry name" value="Betaine aldehyde dehydrogenase"/>
    <property type="match status" value="1"/>
</dbReference>
<dbReference type="FunFam" id="3.40.605.10:FF:000007">
    <property type="entry name" value="NAD/NADP-dependent betaine aldehyde dehydrogenase"/>
    <property type="match status" value="1"/>
</dbReference>
<proteinExistence type="inferred from homology"/>
<dbReference type="PANTHER" id="PTHR11699">
    <property type="entry name" value="ALDEHYDE DEHYDROGENASE-RELATED"/>
    <property type="match status" value="1"/>
</dbReference>
<dbReference type="InterPro" id="IPR016161">
    <property type="entry name" value="Ald_DH/histidinol_DH"/>
</dbReference>
<keyword evidence="2 4" id="KW-0560">Oxidoreductase</keyword>
<dbReference type="InterPro" id="IPR015590">
    <property type="entry name" value="Aldehyde_DH_dom"/>
</dbReference>
<reference evidence="6" key="1">
    <citation type="journal article" date="2016" name="Appl. Environ. Microbiol.">
        <title>Functional Metagenomics of a Biostimulated Petroleum-Contaminated Soil Reveals an Extraordinary Diversity of Extradiol Dioxygenases.</title>
        <authorList>
            <person name="Terron-Gonzalez L."/>
            <person name="Martin-Cabello G."/>
            <person name="Ferrer M."/>
            <person name="Santero E."/>
        </authorList>
    </citation>
    <scope>NUCLEOTIDE SEQUENCE</scope>
</reference>
<dbReference type="InterPro" id="IPR016162">
    <property type="entry name" value="Ald_DH_N"/>
</dbReference>
<name>A0A140DZV7_9BACT</name>
<evidence type="ECO:0000259" key="5">
    <source>
        <dbReference type="Pfam" id="PF00171"/>
    </source>
</evidence>
<dbReference type="Gene3D" id="3.40.309.10">
    <property type="entry name" value="Aldehyde Dehydrogenase, Chain A, domain 2"/>
    <property type="match status" value="1"/>
</dbReference>
<evidence type="ECO:0000256" key="3">
    <source>
        <dbReference type="PROSITE-ProRule" id="PRU10007"/>
    </source>
</evidence>
<evidence type="ECO:0000313" key="6">
    <source>
        <dbReference type="EMBL" id="AMK59569.1"/>
    </source>
</evidence>
<dbReference type="Pfam" id="PF00171">
    <property type="entry name" value="Aldedh"/>
    <property type="match status" value="1"/>
</dbReference>
<dbReference type="EMBL" id="KU144995">
    <property type="protein sequence ID" value="AMK59569.1"/>
    <property type="molecule type" value="Genomic_DNA"/>
</dbReference>
<dbReference type="InterPro" id="IPR029510">
    <property type="entry name" value="Ald_DH_CS_GLU"/>
</dbReference>
<dbReference type="InterPro" id="IPR016163">
    <property type="entry name" value="Ald_DH_C"/>
</dbReference>
<dbReference type="Gene3D" id="3.40.605.10">
    <property type="entry name" value="Aldehyde Dehydrogenase, Chain A, domain 1"/>
    <property type="match status" value="1"/>
</dbReference>
<feature type="active site" evidence="3">
    <location>
        <position position="270"/>
    </location>
</feature>
<accession>A0A140DZV7</accession>
<evidence type="ECO:0000256" key="1">
    <source>
        <dbReference type="ARBA" id="ARBA00009986"/>
    </source>
</evidence>